<feature type="domain" description="BTB" evidence="6">
    <location>
        <begin position="70"/>
        <end position="139"/>
    </location>
</feature>
<dbReference type="Proteomes" id="UP000801492">
    <property type="component" value="Unassembled WGS sequence"/>
</dbReference>
<dbReference type="SUPFAM" id="SSF117281">
    <property type="entry name" value="Kelch motif"/>
    <property type="match status" value="1"/>
</dbReference>
<evidence type="ECO:0000256" key="3">
    <source>
        <dbReference type="ARBA" id="ARBA00022737"/>
    </source>
</evidence>
<name>A0A8K0DFX9_IGNLU</name>
<evidence type="ECO:0000256" key="2">
    <source>
        <dbReference type="ARBA" id="ARBA00022441"/>
    </source>
</evidence>
<evidence type="ECO:0000256" key="1">
    <source>
        <dbReference type="ARBA" id="ARBA00013699"/>
    </source>
</evidence>
<dbReference type="PIRSF" id="PIRSF037037">
    <property type="entry name" value="Kelch-like_protein_gigaxonin"/>
    <property type="match status" value="1"/>
</dbReference>
<dbReference type="SMART" id="SM00225">
    <property type="entry name" value="BTB"/>
    <property type="match status" value="1"/>
</dbReference>
<proteinExistence type="predicted"/>
<organism evidence="7 8">
    <name type="scientific">Ignelater luminosus</name>
    <name type="common">Cucubano</name>
    <name type="synonym">Pyrophorus luminosus</name>
    <dbReference type="NCBI Taxonomy" id="2038154"/>
    <lineage>
        <taxon>Eukaryota</taxon>
        <taxon>Metazoa</taxon>
        <taxon>Ecdysozoa</taxon>
        <taxon>Arthropoda</taxon>
        <taxon>Hexapoda</taxon>
        <taxon>Insecta</taxon>
        <taxon>Pterygota</taxon>
        <taxon>Neoptera</taxon>
        <taxon>Endopterygota</taxon>
        <taxon>Coleoptera</taxon>
        <taxon>Polyphaga</taxon>
        <taxon>Elateriformia</taxon>
        <taxon>Elateroidea</taxon>
        <taxon>Elateridae</taxon>
        <taxon>Agrypninae</taxon>
        <taxon>Pyrophorini</taxon>
        <taxon>Ignelater</taxon>
    </lineage>
</organism>
<dbReference type="PANTHER" id="PTHR45632">
    <property type="entry name" value="LD33804P"/>
    <property type="match status" value="1"/>
</dbReference>
<dbReference type="GO" id="GO:0003779">
    <property type="term" value="F:actin binding"/>
    <property type="evidence" value="ECO:0007669"/>
    <property type="project" value="UniProtKB-KW"/>
</dbReference>
<dbReference type="PROSITE" id="PS50097">
    <property type="entry name" value="BTB"/>
    <property type="match status" value="1"/>
</dbReference>
<dbReference type="InterPro" id="IPR017096">
    <property type="entry name" value="BTB-kelch_protein"/>
</dbReference>
<dbReference type="PRINTS" id="PR00501">
    <property type="entry name" value="KELCHREPEAT"/>
</dbReference>
<accession>A0A8K0DFX9</accession>
<protein>
    <recommendedName>
        <fullName evidence="1">Kelch-like protein diablo</fullName>
    </recommendedName>
</protein>
<evidence type="ECO:0000256" key="5">
    <source>
        <dbReference type="SAM" id="MobiDB-lite"/>
    </source>
</evidence>
<dbReference type="AlphaFoldDB" id="A0A8K0DFX9"/>
<dbReference type="PANTHER" id="PTHR45632:SF3">
    <property type="entry name" value="KELCH-LIKE PROTEIN 32"/>
    <property type="match status" value="1"/>
</dbReference>
<comment type="caution">
    <text evidence="7">The sequence shown here is derived from an EMBL/GenBank/DDBJ whole genome shotgun (WGS) entry which is preliminary data.</text>
</comment>
<dbReference type="CDD" id="cd18450">
    <property type="entry name" value="BACK_KLHL10"/>
    <property type="match status" value="1"/>
</dbReference>
<evidence type="ECO:0000313" key="8">
    <source>
        <dbReference type="Proteomes" id="UP000801492"/>
    </source>
</evidence>
<feature type="compositionally biased region" description="Polar residues" evidence="5">
    <location>
        <begin position="1"/>
        <end position="15"/>
    </location>
</feature>
<sequence length="634" mass="72083">MNESSMKLRNGTNKAKITRSSSSSSRIRKISKKRIKEKEKEKRCICMPQRYGPVEFPVIWTEFRNNNQLCDGVIICEDGVELRVHRAILSAVSSYFRAHFTNILNGGIPENTEARVNVPSSIFMKILDFAYTGHCKIEGGTVEILLRTADQYHVLGVIQLCCQYILDQLQPTNCLGILRFARHYFCSDLEKKGKRYIRHNFVKLLNEGNEFENLCINEVVEILEDDELNVRNEEFVFEAVKKWVDKDPNERKVHILTLLKCIRLGTLSFDFISTNVMKWNVVAESQECREYLMDVLVMMENSKDVLLDANNPLTRPRVPYDILFAVGGWSAGSPTNFIETYDTRADRWLLSVDTDSIPRAYHGLCALKGYIYMIGGFDGNEHFNTVRCFDPINHKWKECACMYYPRCYVSVVMHDNKIYAMGGYNGRMRMSSAERYDPESNQWELIKPMQRQRSDASAAVLNDKIYIVGGFNGHEVMSSAEVYDTFANQWTFIPHMLSARSGVSLIAFKNTLYALGGFNGFTRLTTGEKFTPGMSAGWASIAEMFSPRSNFATVILDDLIFVIGGFNGSTTINYVECYDTETNEWFDAAPMNLNRSALSACILSGLPNARDYSFMGRSNKEVGQGAGMHQEVSV</sequence>
<dbReference type="Pfam" id="PF00651">
    <property type="entry name" value="BTB"/>
    <property type="match status" value="1"/>
</dbReference>
<keyword evidence="2" id="KW-0880">Kelch repeat</keyword>
<reference evidence="7" key="1">
    <citation type="submission" date="2019-08" db="EMBL/GenBank/DDBJ databases">
        <title>The genome of the North American firefly Photinus pyralis.</title>
        <authorList>
            <consortium name="Photinus pyralis genome working group"/>
            <person name="Fallon T.R."/>
            <person name="Sander Lower S.E."/>
            <person name="Weng J.-K."/>
        </authorList>
    </citation>
    <scope>NUCLEOTIDE SEQUENCE</scope>
    <source>
        <strain evidence="7">TRF0915ILg1</strain>
        <tissue evidence="7">Whole body</tissue>
    </source>
</reference>
<dbReference type="InterPro" id="IPR011705">
    <property type="entry name" value="BACK"/>
</dbReference>
<evidence type="ECO:0000313" key="7">
    <source>
        <dbReference type="EMBL" id="KAF2903439.1"/>
    </source>
</evidence>
<dbReference type="GO" id="GO:0016567">
    <property type="term" value="P:protein ubiquitination"/>
    <property type="evidence" value="ECO:0007669"/>
    <property type="project" value="UniProtKB-UniPathway"/>
</dbReference>
<dbReference type="Gene3D" id="1.25.40.420">
    <property type="match status" value="1"/>
</dbReference>
<dbReference type="OrthoDB" id="191037at2759"/>
<dbReference type="Pfam" id="PF01344">
    <property type="entry name" value="Kelch_1"/>
    <property type="match status" value="4"/>
</dbReference>
<dbReference type="EMBL" id="VTPC01001028">
    <property type="protein sequence ID" value="KAF2903439.1"/>
    <property type="molecule type" value="Genomic_DNA"/>
</dbReference>
<dbReference type="Gene3D" id="2.120.10.80">
    <property type="entry name" value="Kelch-type beta propeller"/>
    <property type="match status" value="2"/>
</dbReference>
<dbReference type="Pfam" id="PF07707">
    <property type="entry name" value="BACK"/>
    <property type="match status" value="1"/>
</dbReference>
<evidence type="ECO:0000256" key="4">
    <source>
        <dbReference type="ARBA" id="ARBA00043912"/>
    </source>
</evidence>
<dbReference type="SUPFAM" id="SSF54695">
    <property type="entry name" value="POZ domain"/>
    <property type="match status" value="1"/>
</dbReference>
<dbReference type="InterPro" id="IPR006652">
    <property type="entry name" value="Kelch_1"/>
</dbReference>
<dbReference type="FunFam" id="1.25.40.420:FF:000001">
    <property type="entry name" value="Kelch-like family member 12"/>
    <property type="match status" value="1"/>
</dbReference>
<dbReference type="InterPro" id="IPR011333">
    <property type="entry name" value="SKP1/BTB/POZ_sf"/>
</dbReference>
<dbReference type="Gene3D" id="3.30.710.10">
    <property type="entry name" value="Potassium Channel Kv1.1, Chain A"/>
    <property type="match status" value="1"/>
</dbReference>
<gene>
    <name evidence="7" type="ORF">ILUMI_02745</name>
</gene>
<keyword evidence="8" id="KW-1185">Reference proteome</keyword>
<comment type="function">
    <text evidence="4">Probable substrate-specific adapter of an E3 ubiquitin-protein ligase complex which mediates the ubiquitination and subsequent proteasomal degradation of target proteins. May have a role in synapse differentiation and growth.</text>
</comment>
<feature type="region of interest" description="Disordered" evidence="5">
    <location>
        <begin position="1"/>
        <end position="34"/>
    </location>
</feature>
<keyword evidence="3" id="KW-0677">Repeat</keyword>
<dbReference type="SMART" id="SM00875">
    <property type="entry name" value="BACK"/>
    <property type="match status" value="1"/>
</dbReference>
<dbReference type="UniPathway" id="UPA00143"/>
<dbReference type="InterPro" id="IPR015915">
    <property type="entry name" value="Kelch-typ_b-propeller"/>
</dbReference>
<dbReference type="SMART" id="SM00612">
    <property type="entry name" value="Kelch"/>
    <property type="match status" value="6"/>
</dbReference>
<dbReference type="InterPro" id="IPR000210">
    <property type="entry name" value="BTB/POZ_dom"/>
</dbReference>
<evidence type="ECO:0000259" key="6">
    <source>
        <dbReference type="PROSITE" id="PS50097"/>
    </source>
</evidence>